<dbReference type="EMBL" id="JAWMWG010000001">
    <property type="protein sequence ID" value="MEJ6347653.1"/>
    <property type="molecule type" value="Genomic_DNA"/>
</dbReference>
<dbReference type="InterPro" id="IPR027417">
    <property type="entry name" value="P-loop_NTPase"/>
</dbReference>
<comment type="similarity">
    <text evidence="2">Belongs to the ABC transporter superfamily.</text>
</comment>
<dbReference type="Pfam" id="PF00005">
    <property type="entry name" value="ABC_tran"/>
    <property type="match status" value="1"/>
</dbReference>
<proteinExistence type="inferred from homology"/>
<dbReference type="GO" id="GO:0005524">
    <property type="term" value="F:ATP binding"/>
    <property type="evidence" value="ECO:0007669"/>
    <property type="project" value="UniProtKB-KW"/>
</dbReference>
<keyword evidence="6 10" id="KW-0067">ATP-binding</keyword>
<dbReference type="PIRSF" id="PIRSF039085">
    <property type="entry name" value="ABC_ATPase_HisP"/>
    <property type="match status" value="1"/>
</dbReference>
<evidence type="ECO:0000256" key="3">
    <source>
        <dbReference type="ARBA" id="ARBA00022448"/>
    </source>
</evidence>
<dbReference type="PANTHER" id="PTHR43166:SF9">
    <property type="entry name" value="GLUTAMATE_ASPARTATE IMPORT ATP-BINDING PROTEIN GLTL"/>
    <property type="match status" value="1"/>
</dbReference>
<dbReference type="SUPFAM" id="SSF52540">
    <property type="entry name" value="P-loop containing nucleoside triphosphate hydrolases"/>
    <property type="match status" value="1"/>
</dbReference>
<keyword evidence="8" id="KW-0472">Membrane</keyword>
<dbReference type="PROSITE" id="PS00211">
    <property type="entry name" value="ABC_TRANSPORTER_1"/>
    <property type="match status" value="1"/>
</dbReference>
<keyword evidence="4" id="KW-1003">Cell membrane</keyword>
<dbReference type="Gene3D" id="3.40.50.300">
    <property type="entry name" value="P-loop containing nucleotide triphosphate hydrolases"/>
    <property type="match status" value="1"/>
</dbReference>
<dbReference type="PROSITE" id="PS50893">
    <property type="entry name" value="ABC_TRANSPORTER_2"/>
    <property type="match status" value="1"/>
</dbReference>
<evidence type="ECO:0000256" key="1">
    <source>
        <dbReference type="ARBA" id="ARBA00004202"/>
    </source>
</evidence>
<comment type="caution">
    <text evidence="10">The sequence shown here is derived from an EMBL/GenBank/DDBJ whole genome shotgun (WGS) entry which is preliminary data.</text>
</comment>
<evidence type="ECO:0000256" key="7">
    <source>
        <dbReference type="ARBA" id="ARBA00022970"/>
    </source>
</evidence>
<sequence>MLSLKNVNVSFDQQAVLKDFSVDFNQNQTTVIVGPSGSGKSTLLRTINLLNYPASGTLSLNQTSFTFPNHFKASDVSRYRQNFGMVFQNFELFPHLSALGNVIEGPTQVLKQSKADATQKATDLLNQVGLAQKTDAYPNELSGGQQQRVAIARALAMEPEFILYDEPTSALDPELEGEVLKVIKDLAKKRNSQIVVTHNLNFAEEIADHILFLEEGHVNYYGSAQGFFNSENDRIKNFTKKMMS</sequence>
<protein>
    <submittedName>
        <fullName evidence="10">Amino acid ABC transporter ATP-binding protein</fullName>
    </submittedName>
</protein>
<dbReference type="InterPro" id="IPR003593">
    <property type="entry name" value="AAA+_ATPase"/>
</dbReference>
<evidence type="ECO:0000256" key="5">
    <source>
        <dbReference type="ARBA" id="ARBA00022741"/>
    </source>
</evidence>
<dbReference type="InterPro" id="IPR017871">
    <property type="entry name" value="ABC_transporter-like_CS"/>
</dbReference>
<name>A0ABU8SE31_9LACO</name>
<dbReference type="PANTHER" id="PTHR43166">
    <property type="entry name" value="AMINO ACID IMPORT ATP-BINDING PROTEIN"/>
    <property type="match status" value="1"/>
</dbReference>
<evidence type="ECO:0000313" key="10">
    <source>
        <dbReference type="EMBL" id="MEJ6347653.1"/>
    </source>
</evidence>
<evidence type="ECO:0000256" key="2">
    <source>
        <dbReference type="ARBA" id="ARBA00005417"/>
    </source>
</evidence>
<reference evidence="10 11" key="1">
    <citation type="submission" date="2023-10" db="EMBL/GenBank/DDBJ databases">
        <title>Holzapfeliella saturejae sp. nov. isolated from Satureja montana flowers.</title>
        <authorList>
            <person name="Alcantara C."/>
            <person name="Zuniga M."/>
            <person name="Landete J.M."/>
            <person name="Monedero V."/>
        </authorList>
    </citation>
    <scope>NUCLEOTIDE SEQUENCE [LARGE SCALE GENOMIC DNA]</scope>
    <source>
        <strain evidence="10 11">He02</strain>
    </source>
</reference>
<evidence type="ECO:0000256" key="6">
    <source>
        <dbReference type="ARBA" id="ARBA00022840"/>
    </source>
</evidence>
<keyword evidence="3" id="KW-0813">Transport</keyword>
<keyword evidence="5" id="KW-0547">Nucleotide-binding</keyword>
<dbReference type="RefSeq" id="WP_339968007.1">
    <property type="nucleotide sequence ID" value="NZ_JAWMWG010000001.1"/>
</dbReference>
<dbReference type="Proteomes" id="UP001377804">
    <property type="component" value="Unassembled WGS sequence"/>
</dbReference>
<gene>
    <name evidence="10" type="ORF">R4Y45_00050</name>
</gene>
<feature type="domain" description="ABC transporter" evidence="9">
    <location>
        <begin position="2"/>
        <end position="240"/>
    </location>
</feature>
<evidence type="ECO:0000256" key="4">
    <source>
        <dbReference type="ARBA" id="ARBA00022475"/>
    </source>
</evidence>
<keyword evidence="7" id="KW-0029">Amino-acid transport</keyword>
<keyword evidence="11" id="KW-1185">Reference proteome</keyword>
<dbReference type="InterPro" id="IPR030679">
    <property type="entry name" value="ABC_ATPase_HisP-typ"/>
</dbReference>
<comment type="subcellular location">
    <subcellularLocation>
        <location evidence="1">Cell membrane</location>
        <topology evidence="1">Peripheral membrane protein</topology>
    </subcellularLocation>
</comment>
<dbReference type="InterPro" id="IPR050086">
    <property type="entry name" value="MetN_ABC_transporter-like"/>
</dbReference>
<dbReference type="SMART" id="SM00382">
    <property type="entry name" value="AAA"/>
    <property type="match status" value="1"/>
</dbReference>
<evidence type="ECO:0000259" key="9">
    <source>
        <dbReference type="PROSITE" id="PS50893"/>
    </source>
</evidence>
<dbReference type="InterPro" id="IPR003439">
    <property type="entry name" value="ABC_transporter-like_ATP-bd"/>
</dbReference>
<evidence type="ECO:0000256" key="8">
    <source>
        <dbReference type="ARBA" id="ARBA00023136"/>
    </source>
</evidence>
<organism evidence="10 11">
    <name type="scientific">Holzapfeliella saturejae</name>
    <dbReference type="NCBI Taxonomy" id="3082953"/>
    <lineage>
        <taxon>Bacteria</taxon>
        <taxon>Bacillati</taxon>
        <taxon>Bacillota</taxon>
        <taxon>Bacilli</taxon>
        <taxon>Lactobacillales</taxon>
        <taxon>Lactobacillaceae</taxon>
        <taxon>Holzapfeliella</taxon>
    </lineage>
</organism>
<evidence type="ECO:0000313" key="11">
    <source>
        <dbReference type="Proteomes" id="UP001377804"/>
    </source>
</evidence>
<accession>A0ABU8SE31</accession>